<sequence>MFQLFSPPKLQSADLNSKAYILFKVIWGFLLIITIADSIALSRQPEYLPRFLVMTSLVWFVSLALLYSMQKGNIRTIAILYITFFLVMIFGFSWSGGGIKSHGMRLLPIVVLLSGLTVGRREVWLFGIISALCALALVVADHAHLLPVTEPLSKSPFMYWIYIICNIFFLCYIENLSVNRLSKALNASEQELALRKQSEEKYRLIFESFQDIYYQTDIKGKIILVSPSIQQRLGYEPSEVIGKNVHVFYLEPKKRRDFITQLKESGKVLNDEVSLLAKNGNVINAIISSHVLYENNCKPKAIEGTVHDITQRKRAEDLLKLQNEKLRDIAFLQSHIVRRPVSNVLGLINLINKDDPADPLNIELIPQLKIASNELDAVIREIVDKTNEIKPMVQSSLHKD</sequence>
<keyword evidence="6" id="KW-1133">Transmembrane helix</keyword>
<dbReference type="Proteomes" id="UP000315971">
    <property type="component" value="Unassembled WGS sequence"/>
</dbReference>
<evidence type="ECO:0000256" key="2">
    <source>
        <dbReference type="ARBA" id="ARBA00012438"/>
    </source>
</evidence>
<dbReference type="Pfam" id="PF13426">
    <property type="entry name" value="PAS_9"/>
    <property type="match status" value="1"/>
</dbReference>
<dbReference type="CDD" id="cd00130">
    <property type="entry name" value="PAS"/>
    <property type="match status" value="1"/>
</dbReference>
<keyword evidence="5" id="KW-0418">Kinase</keyword>
<feature type="transmembrane region" description="Helical" evidence="6">
    <location>
        <begin position="102"/>
        <end position="118"/>
    </location>
</feature>
<evidence type="ECO:0000313" key="10">
    <source>
        <dbReference type="Proteomes" id="UP000315971"/>
    </source>
</evidence>
<dbReference type="PROSITE" id="PS50113">
    <property type="entry name" value="PAC"/>
    <property type="match status" value="1"/>
</dbReference>
<dbReference type="OrthoDB" id="6231665at2"/>
<name>A0A521EK71_9SPHI</name>
<feature type="transmembrane region" description="Helical" evidence="6">
    <location>
        <begin position="123"/>
        <end position="145"/>
    </location>
</feature>
<dbReference type="InterPro" id="IPR052162">
    <property type="entry name" value="Sensor_kinase/Photoreceptor"/>
</dbReference>
<dbReference type="SUPFAM" id="SSF55785">
    <property type="entry name" value="PYP-like sensor domain (PAS domain)"/>
    <property type="match status" value="1"/>
</dbReference>
<dbReference type="GO" id="GO:0004673">
    <property type="term" value="F:protein histidine kinase activity"/>
    <property type="evidence" value="ECO:0007669"/>
    <property type="project" value="UniProtKB-EC"/>
</dbReference>
<reference evidence="9 10" key="1">
    <citation type="submission" date="2017-05" db="EMBL/GenBank/DDBJ databases">
        <authorList>
            <person name="Varghese N."/>
            <person name="Submissions S."/>
        </authorList>
    </citation>
    <scope>NUCLEOTIDE SEQUENCE [LARGE SCALE GENOMIC DNA]</scope>
    <source>
        <strain evidence="9 10">DSM 21342</strain>
    </source>
</reference>
<dbReference type="PANTHER" id="PTHR43304">
    <property type="entry name" value="PHYTOCHROME-LIKE PROTEIN CPH1"/>
    <property type="match status" value="1"/>
</dbReference>
<dbReference type="EMBL" id="FXSZ01000015">
    <property type="protein sequence ID" value="SMO83540.1"/>
    <property type="molecule type" value="Genomic_DNA"/>
</dbReference>
<keyword evidence="6" id="KW-0472">Membrane</keyword>
<dbReference type="Gene3D" id="3.30.450.20">
    <property type="entry name" value="PAS domain"/>
    <property type="match status" value="1"/>
</dbReference>
<keyword evidence="10" id="KW-1185">Reference proteome</keyword>
<evidence type="ECO:0000313" key="9">
    <source>
        <dbReference type="EMBL" id="SMO83540.1"/>
    </source>
</evidence>
<evidence type="ECO:0000256" key="4">
    <source>
        <dbReference type="ARBA" id="ARBA00022679"/>
    </source>
</evidence>
<accession>A0A521EK71</accession>
<keyword evidence="6" id="KW-0812">Transmembrane</keyword>
<comment type="catalytic activity">
    <reaction evidence="1">
        <text>ATP + protein L-histidine = ADP + protein N-phospho-L-histidine.</text>
        <dbReference type="EC" id="2.7.13.3"/>
    </reaction>
</comment>
<dbReference type="SMART" id="SM00091">
    <property type="entry name" value="PAS"/>
    <property type="match status" value="1"/>
</dbReference>
<keyword evidence="3" id="KW-0597">Phosphoprotein</keyword>
<gene>
    <name evidence="9" type="ORF">SAMN06265350_11512</name>
</gene>
<dbReference type="InterPro" id="IPR000700">
    <property type="entry name" value="PAS-assoc_C"/>
</dbReference>
<evidence type="ECO:0000256" key="6">
    <source>
        <dbReference type="SAM" id="Phobius"/>
    </source>
</evidence>
<keyword evidence="4" id="KW-0808">Transferase</keyword>
<evidence type="ECO:0000256" key="5">
    <source>
        <dbReference type="ARBA" id="ARBA00022777"/>
    </source>
</evidence>
<dbReference type="EC" id="2.7.13.3" evidence="2"/>
<organism evidence="9 10">
    <name type="scientific">Solitalea koreensis</name>
    <dbReference type="NCBI Taxonomy" id="543615"/>
    <lineage>
        <taxon>Bacteria</taxon>
        <taxon>Pseudomonadati</taxon>
        <taxon>Bacteroidota</taxon>
        <taxon>Sphingobacteriia</taxon>
        <taxon>Sphingobacteriales</taxon>
        <taxon>Sphingobacteriaceae</taxon>
        <taxon>Solitalea</taxon>
    </lineage>
</organism>
<dbReference type="RefSeq" id="WP_142604734.1">
    <property type="nucleotide sequence ID" value="NZ_FXSZ01000015.1"/>
</dbReference>
<feature type="transmembrane region" description="Helical" evidence="6">
    <location>
        <begin position="157"/>
        <end position="173"/>
    </location>
</feature>
<proteinExistence type="predicted"/>
<evidence type="ECO:0000256" key="1">
    <source>
        <dbReference type="ARBA" id="ARBA00000085"/>
    </source>
</evidence>
<feature type="transmembrane region" description="Helical" evidence="6">
    <location>
        <begin position="47"/>
        <end position="66"/>
    </location>
</feature>
<dbReference type="InterPro" id="IPR035965">
    <property type="entry name" value="PAS-like_dom_sf"/>
</dbReference>
<dbReference type="InterPro" id="IPR000014">
    <property type="entry name" value="PAS"/>
</dbReference>
<dbReference type="PROSITE" id="PS50112">
    <property type="entry name" value="PAS"/>
    <property type="match status" value="1"/>
</dbReference>
<feature type="transmembrane region" description="Helical" evidence="6">
    <location>
        <begin position="21"/>
        <end position="41"/>
    </location>
</feature>
<feature type="domain" description="PAS" evidence="7">
    <location>
        <begin position="198"/>
        <end position="265"/>
    </location>
</feature>
<evidence type="ECO:0000259" key="7">
    <source>
        <dbReference type="PROSITE" id="PS50112"/>
    </source>
</evidence>
<evidence type="ECO:0000256" key="3">
    <source>
        <dbReference type="ARBA" id="ARBA00022553"/>
    </source>
</evidence>
<dbReference type="AlphaFoldDB" id="A0A521EK71"/>
<protein>
    <recommendedName>
        <fullName evidence="2">histidine kinase</fullName>
        <ecNumber evidence="2">2.7.13.3</ecNumber>
    </recommendedName>
</protein>
<feature type="transmembrane region" description="Helical" evidence="6">
    <location>
        <begin position="78"/>
        <end position="96"/>
    </location>
</feature>
<dbReference type="PANTHER" id="PTHR43304:SF1">
    <property type="entry name" value="PAC DOMAIN-CONTAINING PROTEIN"/>
    <property type="match status" value="1"/>
</dbReference>
<evidence type="ECO:0000259" key="8">
    <source>
        <dbReference type="PROSITE" id="PS50113"/>
    </source>
</evidence>
<feature type="domain" description="PAC" evidence="8">
    <location>
        <begin position="269"/>
        <end position="321"/>
    </location>
</feature>
<dbReference type="NCBIfam" id="TIGR00229">
    <property type="entry name" value="sensory_box"/>
    <property type="match status" value="1"/>
</dbReference>